<dbReference type="GO" id="GO:0008233">
    <property type="term" value="F:peptidase activity"/>
    <property type="evidence" value="ECO:0007669"/>
    <property type="project" value="InterPro"/>
</dbReference>
<gene>
    <name evidence="2" type="ORF">AS888_08040</name>
</gene>
<keyword evidence="3" id="KW-1185">Reference proteome</keyword>
<name>A0A109MUG5_9BACI</name>
<protein>
    <recommendedName>
        <fullName evidence="1">Peptidase M15C domain-containing protein</fullName>
    </recommendedName>
</protein>
<dbReference type="EMBL" id="LNNH01000039">
    <property type="protein sequence ID" value="KWW15474.1"/>
    <property type="molecule type" value="Genomic_DNA"/>
</dbReference>
<dbReference type="SUPFAM" id="SSF55166">
    <property type="entry name" value="Hedgehog/DD-peptidase"/>
    <property type="match status" value="1"/>
</dbReference>
<dbReference type="Pfam" id="PF13539">
    <property type="entry name" value="Peptidase_M15_4"/>
    <property type="match status" value="1"/>
</dbReference>
<dbReference type="InterPro" id="IPR039561">
    <property type="entry name" value="Peptidase_M15C"/>
</dbReference>
<dbReference type="CDD" id="cd14845">
    <property type="entry name" value="L-Ala-D-Glu_peptidase_like"/>
    <property type="match status" value="1"/>
</dbReference>
<dbReference type="RefSeq" id="WP_061143562.1">
    <property type="nucleotide sequence ID" value="NZ_LNNH01000039.1"/>
</dbReference>
<accession>A0A109MUG5</accession>
<evidence type="ECO:0000313" key="3">
    <source>
        <dbReference type="Proteomes" id="UP000064189"/>
    </source>
</evidence>
<organism evidence="2 3">
    <name type="scientific">Peribacillus simplex</name>
    <dbReference type="NCBI Taxonomy" id="1478"/>
    <lineage>
        <taxon>Bacteria</taxon>
        <taxon>Bacillati</taxon>
        <taxon>Bacillota</taxon>
        <taxon>Bacilli</taxon>
        <taxon>Bacillales</taxon>
        <taxon>Bacillaceae</taxon>
        <taxon>Peribacillus</taxon>
    </lineage>
</organism>
<feature type="domain" description="Peptidase M15C" evidence="1">
    <location>
        <begin position="5"/>
        <end position="66"/>
    </location>
</feature>
<reference evidence="2 3" key="1">
    <citation type="submission" date="2015-11" db="EMBL/GenBank/DDBJ databases">
        <title>Genome Sequence of Bacillus simplex strain VanAntwerpen2.</title>
        <authorList>
            <person name="Couger M.B."/>
        </authorList>
    </citation>
    <scope>NUCLEOTIDE SEQUENCE [LARGE SCALE GENOMIC DNA]</scope>
    <source>
        <strain evidence="2 3">VanAntwerpen02</strain>
    </source>
</reference>
<dbReference type="AlphaFoldDB" id="A0A109MUG5"/>
<dbReference type="InterPro" id="IPR009045">
    <property type="entry name" value="Zn_M74/Hedgehog-like"/>
</dbReference>
<evidence type="ECO:0000259" key="1">
    <source>
        <dbReference type="Pfam" id="PF13539"/>
    </source>
</evidence>
<comment type="caution">
    <text evidence="2">The sequence shown here is derived from an EMBL/GenBank/DDBJ whole genome shotgun (WGS) entry which is preliminary data.</text>
</comment>
<dbReference type="Proteomes" id="UP000064189">
    <property type="component" value="Unassembled WGS sequence"/>
</dbReference>
<evidence type="ECO:0000313" key="2">
    <source>
        <dbReference type="EMBL" id="KWW15474.1"/>
    </source>
</evidence>
<dbReference type="Gene3D" id="3.30.1380.10">
    <property type="match status" value="1"/>
</dbReference>
<proteinExistence type="predicted"/>
<sequence>MTQAKPGQSIHNYGYAIDYFLVSDDGKTALWTVNAKWRRVAAIGKELGFKWGGDWIGFKDYPHLEMTGCFSFTQL</sequence>